<evidence type="ECO:0000256" key="7">
    <source>
        <dbReference type="HAMAP-Rule" id="MF_00503"/>
    </source>
</evidence>
<dbReference type="HAMAP" id="MF_00503">
    <property type="entry name" value="Ribosomal_bL9"/>
    <property type="match status" value="1"/>
</dbReference>
<dbReference type="PANTHER" id="PTHR21368">
    <property type="entry name" value="50S RIBOSOMAL PROTEIN L9"/>
    <property type="match status" value="1"/>
</dbReference>
<evidence type="ECO:0000256" key="2">
    <source>
        <dbReference type="ARBA" id="ARBA00022730"/>
    </source>
</evidence>
<dbReference type="OrthoDB" id="9788336at2"/>
<evidence type="ECO:0000256" key="6">
    <source>
        <dbReference type="ARBA" id="ARBA00035292"/>
    </source>
</evidence>
<evidence type="ECO:0000313" key="10">
    <source>
        <dbReference type="Proteomes" id="UP000295008"/>
    </source>
</evidence>
<evidence type="ECO:0000256" key="3">
    <source>
        <dbReference type="ARBA" id="ARBA00022884"/>
    </source>
</evidence>
<dbReference type="AlphaFoldDB" id="A0A4R1RY07"/>
<protein>
    <recommendedName>
        <fullName evidence="6 7">Large ribosomal subunit protein bL9</fullName>
    </recommendedName>
</protein>
<comment type="function">
    <text evidence="7">Binds to the 23S rRNA.</text>
</comment>
<dbReference type="GO" id="GO:0019843">
    <property type="term" value="F:rRNA binding"/>
    <property type="evidence" value="ECO:0007669"/>
    <property type="project" value="UniProtKB-UniRule"/>
</dbReference>
<keyword evidence="4 7" id="KW-0689">Ribosomal protein</keyword>
<dbReference type="GO" id="GO:0006412">
    <property type="term" value="P:translation"/>
    <property type="evidence" value="ECO:0007669"/>
    <property type="project" value="UniProtKB-UniRule"/>
</dbReference>
<dbReference type="PROSITE" id="PS00651">
    <property type="entry name" value="RIBOSOMAL_L9"/>
    <property type="match status" value="1"/>
</dbReference>
<dbReference type="InterPro" id="IPR020594">
    <property type="entry name" value="Ribosomal_bL9_bac/chp"/>
</dbReference>
<reference evidence="9 10" key="1">
    <citation type="submission" date="2019-03" db="EMBL/GenBank/DDBJ databases">
        <title>Genomic Encyclopedia of Type Strains, Phase IV (KMG-IV): sequencing the most valuable type-strain genomes for metagenomic binning, comparative biology and taxonomic classification.</title>
        <authorList>
            <person name="Goeker M."/>
        </authorList>
    </citation>
    <scope>NUCLEOTIDE SEQUENCE [LARGE SCALE GENOMIC DNA]</scope>
    <source>
        <strain evidence="9 10">LX-B</strain>
    </source>
</reference>
<accession>A0A4R1RY07</accession>
<sequence length="149" mass="16413">MKVILKQDVKALGKKGEIKEVSDGYARNFLLPKNLAIEATAGNLKILAEVKENAIQKEIREEAEAKALAERLKGLTITFKAKTGENGRLFGSITAKEVAEQIVKLAKVELDKRKLAIDDAIKTLGDHPVKIHLYKGVTTEVIVKVEPEQ</sequence>
<dbReference type="Proteomes" id="UP000295008">
    <property type="component" value="Unassembled WGS sequence"/>
</dbReference>
<dbReference type="Pfam" id="PF01281">
    <property type="entry name" value="Ribosomal_L9_N"/>
    <property type="match status" value="1"/>
</dbReference>
<dbReference type="InterPro" id="IPR000244">
    <property type="entry name" value="Ribosomal_bL9"/>
</dbReference>
<name>A0A4R1RY07_HYDET</name>
<dbReference type="GO" id="GO:1990904">
    <property type="term" value="C:ribonucleoprotein complex"/>
    <property type="evidence" value="ECO:0007669"/>
    <property type="project" value="UniProtKB-KW"/>
</dbReference>
<dbReference type="InterPro" id="IPR009027">
    <property type="entry name" value="Ribosomal_bL9/RNase_H1_N"/>
</dbReference>
<comment type="caution">
    <text evidence="9">The sequence shown here is derived from an EMBL/GenBank/DDBJ whole genome shotgun (WGS) entry which is preliminary data.</text>
</comment>
<evidence type="ECO:0000259" key="8">
    <source>
        <dbReference type="PROSITE" id="PS00651"/>
    </source>
</evidence>
<dbReference type="NCBIfam" id="TIGR00158">
    <property type="entry name" value="L9"/>
    <property type="match status" value="1"/>
</dbReference>
<dbReference type="InterPro" id="IPR036791">
    <property type="entry name" value="Ribosomal_bL9_C_sf"/>
</dbReference>
<dbReference type="FunFam" id="3.40.5.10:FF:000002">
    <property type="entry name" value="50S ribosomal protein L9"/>
    <property type="match status" value="1"/>
</dbReference>
<dbReference type="GO" id="GO:0003735">
    <property type="term" value="F:structural constituent of ribosome"/>
    <property type="evidence" value="ECO:0007669"/>
    <property type="project" value="InterPro"/>
</dbReference>
<organism evidence="9 10">
    <name type="scientific">Hydrogenispora ethanolica</name>
    <dbReference type="NCBI Taxonomy" id="1082276"/>
    <lineage>
        <taxon>Bacteria</taxon>
        <taxon>Bacillati</taxon>
        <taxon>Bacillota</taxon>
        <taxon>Hydrogenispora</taxon>
    </lineage>
</organism>
<comment type="similarity">
    <text evidence="1 7">Belongs to the bacterial ribosomal protein bL9 family.</text>
</comment>
<keyword evidence="2 7" id="KW-0699">rRNA-binding</keyword>
<dbReference type="SUPFAM" id="SSF55653">
    <property type="entry name" value="Ribosomal protein L9 C-domain"/>
    <property type="match status" value="1"/>
</dbReference>
<dbReference type="InterPro" id="IPR020069">
    <property type="entry name" value="Ribosomal_bL9_C"/>
</dbReference>
<dbReference type="Gene3D" id="3.40.5.10">
    <property type="entry name" value="Ribosomal protein L9, N-terminal domain"/>
    <property type="match status" value="1"/>
</dbReference>
<gene>
    <name evidence="7" type="primary">rplI</name>
    <name evidence="9" type="ORF">EDC14_1007116</name>
</gene>
<dbReference type="EMBL" id="SLUN01000007">
    <property type="protein sequence ID" value="TCL71653.1"/>
    <property type="molecule type" value="Genomic_DNA"/>
</dbReference>
<proteinExistence type="inferred from homology"/>
<dbReference type="RefSeq" id="WP_132013789.1">
    <property type="nucleotide sequence ID" value="NZ_SLUN01000007.1"/>
</dbReference>
<dbReference type="GO" id="GO:0005840">
    <property type="term" value="C:ribosome"/>
    <property type="evidence" value="ECO:0007669"/>
    <property type="project" value="UniProtKB-KW"/>
</dbReference>
<evidence type="ECO:0000313" key="9">
    <source>
        <dbReference type="EMBL" id="TCL71653.1"/>
    </source>
</evidence>
<keyword evidence="10" id="KW-1185">Reference proteome</keyword>
<dbReference type="Pfam" id="PF03948">
    <property type="entry name" value="Ribosomal_L9_C"/>
    <property type="match status" value="1"/>
</dbReference>
<dbReference type="SUPFAM" id="SSF55658">
    <property type="entry name" value="L9 N-domain-like"/>
    <property type="match status" value="1"/>
</dbReference>
<feature type="domain" description="Ribosomal protein L9" evidence="8">
    <location>
        <begin position="13"/>
        <end position="40"/>
    </location>
</feature>
<dbReference type="InterPro" id="IPR020070">
    <property type="entry name" value="Ribosomal_bL9_N"/>
</dbReference>
<dbReference type="Gene3D" id="3.10.430.100">
    <property type="entry name" value="Ribosomal protein L9, C-terminal domain"/>
    <property type="match status" value="1"/>
</dbReference>
<evidence type="ECO:0000256" key="5">
    <source>
        <dbReference type="ARBA" id="ARBA00023274"/>
    </source>
</evidence>
<evidence type="ECO:0000256" key="4">
    <source>
        <dbReference type="ARBA" id="ARBA00022980"/>
    </source>
</evidence>
<evidence type="ECO:0000256" key="1">
    <source>
        <dbReference type="ARBA" id="ARBA00010605"/>
    </source>
</evidence>
<keyword evidence="5 7" id="KW-0687">Ribonucleoprotein</keyword>
<keyword evidence="3 7" id="KW-0694">RNA-binding</keyword>
<dbReference type="InterPro" id="IPR036935">
    <property type="entry name" value="Ribosomal_bL9_N_sf"/>
</dbReference>